<evidence type="ECO:0000259" key="5">
    <source>
        <dbReference type="PROSITE" id="PS51007"/>
    </source>
</evidence>
<name>A0ABN8ARX9_9PROT</name>
<dbReference type="EMBL" id="OU912926">
    <property type="protein sequence ID" value="CAG9933085.1"/>
    <property type="molecule type" value="Genomic_DNA"/>
</dbReference>
<evidence type="ECO:0000313" key="7">
    <source>
        <dbReference type="Proteomes" id="UP000839052"/>
    </source>
</evidence>
<evidence type="ECO:0000313" key="6">
    <source>
        <dbReference type="EMBL" id="CAG9933085.1"/>
    </source>
</evidence>
<evidence type="ECO:0000256" key="1">
    <source>
        <dbReference type="ARBA" id="ARBA00022617"/>
    </source>
</evidence>
<proteinExistence type="predicted"/>
<reference evidence="6 7" key="1">
    <citation type="submission" date="2021-10" db="EMBL/GenBank/DDBJ databases">
        <authorList>
            <person name="Koch H."/>
        </authorList>
    </citation>
    <scope>NUCLEOTIDE SEQUENCE [LARGE SCALE GENOMIC DNA]</scope>
    <source>
        <strain evidence="6">6680</strain>
    </source>
</reference>
<keyword evidence="3 4" id="KW-0408">Iron</keyword>
<evidence type="ECO:0000256" key="3">
    <source>
        <dbReference type="ARBA" id="ARBA00023004"/>
    </source>
</evidence>
<feature type="domain" description="Cytochrome c" evidence="5">
    <location>
        <begin position="1"/>
        <end position="110"/>
    </location>
</feature>
<dbReference type="SUPFAM" id="SSF46626">
    <property type="entry name" value="Cytochrome c"/>
    <property type="match status" value="1"/>
</dbReference>
<keyword evidence="1 4" id="KW-0349">Heme</keyword>
<dbReference type="InterPro" id="IPR009056">
    <property type="entry name" value="Cyt_c-like_dom"/>
</dbReference>
<protein>
    <submittedName>
        <fullName evidence="6">Cytochrome c551/c552</fullName>
    </submittedName>
</protein>
<dbReference type="PROSITE" id="PS51007">
    <property type="entry name" value="CYTC"/>
    <property type="match status" value="1"/>
</dbReference>
<gene>
    <name evidence="6" type="ORF">NTG6680_1836</name>
</gene>
<evidence type="ECO:0000256" key="2">
    <source>
        <dbReference type="ARBA" id="ARBA00022723"/>
    </source>
</evidence>
<sequence length="111" mass="11765">MNGEKINSIFVIMFATAGLINSNYTLAVDMPAEGQAKCGTCHAIDKNIFGPSFMAISEKYKGDKDAANKIATSITMGGSFGWLFGSMPAKGLGANDSEIQFLSKFIADLAK</sequence>
<dbReference type="Pfam" id="PF00034">
    <property type="entry name" value="Cytochrom_C"/>
    <property type="match status" value="1"/>
</dbReference>
<keyword evidence="2 4" id="KW-0479">Metal-binding</keyword>
<dbReference type="Gene3D" id="1.10.760.10">
    <property type="entry name" value="Cytochrome c-like domain"/>
    <property type="match status" value="1"/>
</dbReference>
<evidence type="ECO:0000256" key="4">
    <source>
        <dbReference type="PROSITE-ProRule" id="PRU00433"/>
    </source>
</evidence>
<keyword evidence="7" id="KW-1185">Reference proteome</keyword>
<dbReference type="InterPro" id="IPR036909">
    <property type="entry name" value="Cyt_c-like_dom_sf"/>
</dbReference>
<accession>A0ABN8ARX9</accession>
<organism evidence="6 7">
    <name type="scientific">Candidatus Nitrotoga arctica</name>
    <dbReference type="NCBI Taxonomy" id="453162"/>
    <lineage>
        <taxon>Bacteria</taxon>
        <taxon>Pseudomonadati</taxon>
        <taxon>Pseudomonadota</taxon>
        <taxon>Betaproteobacteria</taxon>
        <taxon>Nitrosomonadales</taxon>
        <taxon>Gallionellaceae</taxon>
        <taxon>Candidatus Nitrotoga</taxon>
    </lineage>
</organism>
<dbReference type="Proteomes" id="UP000839052">
    <property type="component" value="Chromosome"/>
</dbReference>
<dbReference type="RefSeq" id="WP_239796923.1">
    <property type="nucleotide sequence ID" value="NZ_OU912926.1"/>
</dbReference>